<dbReference type="EMBL" id="JAUKTR010000003">
    <property type="protein sequence ID" value="MDO1559510.1"/>
    <property type="molecule type" value="Genomic_DNA"/>
</dbReference>
<evidence type="ECO:0000313" key="2">
    <source>
        <dbReference type="Proteomes" id="UP001169063"/>
    </source>
</evidence>
<comment type="caution">
    <text evidence="1">The sequence shown here is derived from an EMBL/GenBank/DDBJ whole genome shotgun (WGS) entry which is preliminary data.</text>
</comment>
<organism evidence="1 2">
    <name type="scientific">Peiella sedimenti</name>
    <dbReference type="NCBI Taxonomy" id="3061083"/>
    <lineage>
        <taxon>Bacteria</taxon>
        <taxon>Pseudomonadati</taxon>
        <taxon>Pseudomonadota</taxon>
        <taxon>Alphaproteobacteria</taxon>
        <taxon>Caulobacterales</taxon>
        <taxon>Caulobacteraceae</taxon>
        <taxon>Peiella</taxon>
    </lineage>
</organism>
<dbReference type="RefSeq" id="WP_302109939.1">
    <property type="nucleotide sequence ID" value="NZ_JAUKTR010000003.1"/>
</dbReference>
<evidence type="ECO:0000313" key="1">
    <source>
        <dbReference type="EMBL" id="MDO1559510.1"/>
    </source>
</evidence>
<keyword evidence="2" id="KW-1185">Reference proteome</keyword>
<gene>
    <name evidence="1" type="ORF">Q0812_08730</name>
</gene>
<accession>A0ABT8SLS0</accession>
<sequence>MDYELWRRAQDRREQDLLEGLTAEQRLLAPLVLSLARLAAQRDAKTQEPLV</sequence>
<evidence type="ECO:0008006" key="3">
    <source>
        <dbReference type="Google" id="ProtNLM"/>
    </source>
</evidence>
<reference evidence="1" key="1">
    <citation type="submission" date="2023-07" db="EMBL/GenBank/DDBJ databases">
        <title>Brevundimonas soil sp. nov., isolated from the soil of chemical plant.</title>
        <authorList>
            <person name="Wu N."/>
        </authorList>
    </citation>
    <scope>NUCLEOTIDE SEQUENCE</scope>
    <source>
        <strain evidence="1">XZ-24</strain>
    </source>
</reference>
<proteinExistence type="predicted"/>
<name>A0ABT8SLS0_9CAUL</name>
<protein>
    <recommendedName>
        <fullName evidence="3">MarR family transcriptional regulator</fullName>
    </recommendedName>
</protein>
<dbReference type="Proteomes" id="UP001169063">
    <property type="component" value="Unassembled WGS sequence"/>
</dbReference>